<dbReference type="HOGENOM" id="CLU_013985_34_9_3"/>
<keyword evidence="5" id="KW-1185">Reference proteome</keyword>
<dbReference type="SUPFAM" id="SSF55729">
    <property type="entry name" value="Acyl-CoA N-acyltransferases (Nat)"/>
    <property type="match status" value="1"/>
</dbReference>
<dbReference type="STRING" id="329726.AM1_2031"/>
<accession>B0CFM7</accession>
<dbReference type="AlphaFoldDB" id="B0CFM7"/>
<dbReference type="eggNOG" id="COG0456">
    <property type="taxonomic scope" value="Bacteria"/>
</dbReference>
<dbReference type="RefSeq" id="WP_012162538.1">
    <property type="nucleotide sequence ID" value="NC_009925.1"/>
</dbReference>
<gene>
    <name evidence="4" type="ordered locus">AM1_2031</name>
</gene>
<dbReference type="PANTHER" id="PTHR43877">
    <property type="entry name" value="AMINOALKYLPHOSPHONATE N-ACETYLTRANSFERASE-RELATED-RELATED"/>
    <property type="match status" value="1"/>
</dbReference>
<evidence type="ECO:0000256" key="1">
    <source>
        <dbReference type="ARBA" id="ARBA00022679"/>
    </source>
</evidence>
<sequence>MDSPHFQVANDSHVAALLPLVRAYHEFEQIGLSEQQRCDAVLPLLSPDSQVGRVWLIFISQQVVGYVALCFGYSIELSGRDAFIDELFLVESARGQDIGKQVLEFVIRQAASLDVAALHLEVSRANNRAKRLYSQAGFLARDRYHLMTFKVASN</sequence>
<evidence type="ECO:0000259" key="3">
    <source>
        <dbReference type="PROSITE" id="PS51186"/>
    </source>
</evidence>
<dbReference type="GO" id="GO:0016747">
    <property type="term" value="F:acyltransferase activity, transferring groups other than amino-acyl groups"/>
    <property type="evidence" value="ECO:0007669"/>
    <property type="project" value="InterPro"/>
</dbReference>
<dbReference type="InterPro" id="IPR050832">
    <property type="entry name" value="Bact_Acetyltransf"/>
</dbReference>
<keyword evidence="1 4" id="KW-0808">Transferase</keyword>
<name>B0CFM7_ACAM1</name>
<evidence type="ECO:0000313" key="4">
    <source>
        <dbReference type="EMBL" id="ABW27046.1"/>
    </source>
</evidence>
<evidence type="ECO:0000313" key="5">
    <source>
        <dbReference type="Proteomes" id="UP000000268"/>
    </source>
</evidence>
<protein>
    <submittedName>
        <fullName evidence="4">Acetyltransferase, gnat family</fullName>
    </submittedName>
</protein>
<dbReference type="InterPro" id="IPR000182">
    <property type="entry name" value="GNAT_dom"/>
</dbReference>
<evidence type="ECO:0000256" key="2">
    <source>
        <dbReference type="ARBA" id="ARBA00023315"/>
    </source>
</evidence>
<dbReference type="InterPro" id="IPR016181">
    <property type="entry name" value="Acyl_CoA_acyltransferase"/>
</dbReference>
<dbReference type="KEGG" id="amr:AM1_2031"/>
<reference evidence="4 5" key="1">
    <citation type="journal article" date="2008" name="Proc. Natl. Acad. Sci. U.S.A.">
        <title>Niche adaptation and genome expansion in the chlorophyll d-producing cyanobacterium Acaryochloris marina.</title>
        <authorList>
            <person name="Swingley W.D."/>
            <person name="Chen M."/>
            <person name="Cheung P.C."/>
            <person name="Conrad A.L."/>
            <person name="Dejesa L.C."/>
            <person name="Hao J."/>
            <person name="Honchak B.M."/>
            <person name="Karbach L.E."/>
            <person name="Kurdoglu A."/>
            <person name="Lahiri S."/>
            <person name="Mastrian S.D."/>
            <person name="Miyashita H."/>
            <person name="Page L."/>
            <person name="Ramakrishna P."/>
            <person name="Satoh S."/>
            <person name="Sattley W.M."/>
            <person name="Shimada Y."/>
            <person name="Taylor H.L."/>
            <person name="Tomo T."/>
            <person name="Tsuchiya T."/>
            <person name="Wang Z.T."/>
            <person name="Raymond J."/>
            <person name="Mimuro M."/>
            <person name="Blankenship R.E."/>
            <person name="Touchman J.W."/>
        </authorList>
    </citation>
    <scope>NUCLEOTIDE SEQUENCE [LARGE SCALE GENOMIC DNA]</scope>
    <source>
        <strain evidence="5">MBIC 11017</strain>
    </source>
</reference>
<dbReference type="CDD" id="cd04301">
    <property type="entry name" value="NAT_SF"/>
    <property type="match status" value="1"/>
</dbReference>
<dbReference type="Proteomes" id="UP000000268">
    <property type="component" value="Chromosome"/>
</dbReference>
<dbReference type="PROSITE" id="PS51186">
    <property type="entry name" value="GNAT"/>
    <property type="match status" value="1"/>
</dbReference>
<dbReference type="PANTHER" id="PTHR43877:SF2">
    <property type="entry name" value="AMINOALKYLPHOSPHONATE N-ACETYLTRANSFERASE-RELATED"/>
    <property type="match status" value="1"/>
</dbReference>
<organism evidence="4 5">
    <name type="scientific">Acaryochloris marina (strain MBIC 11017)</name>
    <dbReference type="NCBI Taxonomy" id="329726"/>
    <lineage>
        <taxon>Bacteria</taxon>
        <taxon>Bacillati</taxon>
        <taxon>Cyanobacteriota</taxon>
        <taxon>Cyanophyceae</taxon>
        <taxon>Acaryochloridales</taxon>
        <taxon>Acaryochloridaceae</taxon>
        <taxon>Acaryochloris</taxon>
    </lineage>
</organism>
<proteinExistence type="predicted"/>
<dbReference type="Gene3D" id="3.40.630.30">
    <property type="match status" value="1"/>
</dbReference>
<dbReference type="EMBL" id="CP000828">
    <property type="protein sequence ID" value="ABW27046.1"/>
    <property type="molecule type" value="Genomic_DNA"/>
</dbReference>
<dbReference type="Pfam" id="PF00583">
    <property type="entry name" value="Acetyltransf_1"/>
    <property type="match status" value="1"/>
</dbReference>
<feature type="domain" description="N-acetyltransferase" evidence="3">
    <location>
        <begin position="4"/>
        <end position="152"/>
    </location>
</feature>
<dbReference type="OrthoDB" id="9805924at2"/>
<keyword evidence="2" id="KW-0012">Acyltransferase</keyword>